<keyword evidence="1 2" id="KW-0238">DNA-binding</keyword>
<dbReference type="STRING" id="425514.SAMN05443550_10225"/>
<protein>
    <recommendedName>
        <fullName evidence="2 3">Single-stranded DNA-binding protein</fullName>
    </recommendedName>
</protein>
<reference evidence="4 5" key="1">
    <citation type="submission" date="2016-10" db="EMBL/GenBank/DDBJ databases">
        <authorList>
            <person name="de Groot N.N."/>
        </authorList>
    </citation>
    <scope>NUCLEOTIDE SEQUENCE [LARGE SCALE GENOMIC DNA]</scope>
    <source>
        <strain evidence="4 5">DSM 19033</strain>
    </source>
</reference>
<evidence type="ECO:0000256" key="3">
    <source>
        <dbReference type="RuleBase" id="RU000524"/>
    </source>
</evidence>
<organism evidence="4 5">
    <name type="scientific">Pedobacter hartonius</name>
    <dbReference type="NCBI Taxonomy" id="425514"/>
    <lineage>
        <taxon>Bacteria</taxon>
        <taxon>Pseudomonadati</taxon>
        <taxon>Bacteroidota</taxon>
        <taxon>Sphingobacteriia</taxon>
        <taxon>Sphingobacteriales</taxon>
        <taxon>Sphingobacteriaceae</taxon>
        <taxon>Pedobacter</taxon>
    </lineage>
</organism>
<dbReference type="CDD" id="cd04496">
    <property type="entry name" value="SSB_OBF"/>
    <property type="match status" value="1"/>
</dbReference>
<dbReference type="SUPFAM" id="SSF50249">
    <property type="entry name" value="Nucleic acid-binding proteins"/>
    <property type="match status" value="1"/>
</dbReference>
<dbReference type="InterPro" id="IPR000424">
    <property type="entry name" value="Primosome_PriB/ssb"/>
</dbReference>
<dbReference type="GO" id="GO:0009295">
    <property type="term" value="C:nucleoid"/>
    <property type="evidence" value="ECO:0007669"/>
    <property type="project" value="TreeGrafter"/>
</dbReference>
<dbReference type="EMBL" id="FNRA01000002">
    <property type="protein sequence ID" value="SEA11172.1"/>
    <property type="molecule type" value="Genomic_DNA"/>
</dbReference>
<dbReference type="InterPro" id="IPR011344">
    <property type="entry name" value="ssDNA-bd"/>
</dbReference>
<dbReference type="Pfam" id="PF00436">
    <property type="entry name" value="SSB"/>
    <property type="match status" value="1"/>
</dbReference>
<dbReference type="RefSeq" id="WP_090555220.1">
    <property type="nucleotide sequence ID" value="NZ_FNRA01000002.1"/>
</dbReference>
<dbReference type="PANTHER" id="PTHR10302:SF0">
    <property type="entry name" value="SINGLE-STRANDED DNA-BINDING PROTEIN, MITOCHONDRIAL"/>
    <property type="match status" value="1"/>
</dbReference>
<dbReference type="PIRSF" id="PIRSF002070">
    <property type="entry name" value="SSB"/>
    <property type="match status" value="1"/>
</dbReference>
<dbReference type="Gene3D" id="2.40.50.140">
    <property type="entry name" value="Nucleic acid-binding proteins"/>
    <property type="match status" value="1"/>
</dbReference>
<accession>A0A1H3YJQ1</accession>
<name>A0A1H3YJQ1_9SPHI</name>
<dbReference type="GO" id="GO:0006260">
    <property type="term" value="P:DNA replication"/>
    <property type="evidence" value="ECO:0007669"/>
    <property type="project" value="InterPro"/>
</dbReference>
<dbReference type="PANTHER" id="PTHR10302">
    <property type="entry name" value="SINGLE-STRANDED DNA-BINDING PROTEIN"/>
    <property type="match status" value="1"/>
</dbReference>
<dbReference type="GO" id="GO:0003697">
    <property type="term" value="F:single-stranded DNA binding"/>
    <property type="evidence" value="ECO:0007669"/>
    <property type="project" value="InterPro"/>
</dbReference>
<dbReference type="AlphaFoldDB" id="A0A1H3YJQ1"/>
<dbReference type="Proteomes" id="UP000198850">
    <property type="component" value="Unassembled WGS sequence"/>
</dbReference>
<dbReference type="InterPro" id="IPR012340">
    <property type="entry name" value="NA-bd_OB-fold"/>
</dbReference>
<sequence length="114" mass="13128">MMERVRNSVRLTGYVGADPVIINFATEKKMARISLGVHEFYKNSLGEAVDQTQWFNLIFWNQKVDLVKDTVKKGAALRIEGKLSTQSYTDKNGEQRFTVEIVVNELEVVDRYQL</sequence>
<evidence type="ECO:0000313" key="4">
    <source>
        <dbReference type="EMBL" id="SEA11172.1"/>
    </source>
</evidence>
<evidence type="ECO:0000256" key="2">
    <source>
        <dbReference type="PIRNR" id="PIRNR002070"/>
    </source>
</evidence>
<dbReference type="OrthoDB" id="9809878at2"/>
<evidence type="ECO:0000313" key="5">
    <source>
        <dbReference type="Proteomes" id="UP000198850"/>
    </source>
</evidence>
<dbReference type="NCBIfam" id="TIGR00621">
    <property type="entry name" value="ssb"/>
    <property type="match status" value="1"/>
</dbReference>
<keyword evidence="5" id="KW-1185">Reference proteome</keyword>
<proteinExistence type="predicted"/>
<dbReference type="PROSITE" id="PS50935">
    <property type="entry name" value="SSB"/>
    <property type="match status" value="1"/>
</dbReference>
<gene>
    <name evidence="4" type="ORF">SAMN05443550_10225</name>
</gene>
<evidence type="ECO:0000256" key="1">
    <source>
        <dbReference type="ARBA" id="ARBA00023125"/>
    </source>
</evidence>